<accession>A0A5B0MSL2</accession>
<dbReference type="OrthoDB" id="10317568at2759"/>
<gene>
    <name evidence="1" type="ORF">PGT21_002434</name>
    <name evidence="2" type="ORF">PGTUg99_013244</name>
</gene>
<name>A0A5B0MSL2_PUCGR</name>
<evidence type="ECO:0000313" key="2">
    <source>
        <dbReference type="EMBL" id="KAA1079955.1"/>
    </source>
</evidence>
<keyword evidence="3" id="KW-1185">Reference proteome</keyword>
<reference evidence="3 4" key="1">
    <citation type="submission" date="2019-05" db="EMBL/GenBank/DDBJ databases">
        <title>Emergence of the Ug99 lineage of the wheat stem rust pathogen through somatic hybridization.</title>
        <authorList>
            <person name="Li F."/>
            <person name="Upadhyaya N.M."/>
            <person name="Sperschneider J."/>
            <person name="Matny O."/>
            <person name="Nguyen-Phuc H."/>
            <person name="Mago R."/>
            <person name="Raley C."/>
            <person name="Miller M.E."/>
            <person name="Silverstein K.A.T."/>
            <person name="Henningsen E."/>
            <person name="Hirsch C.D."/>
            <person name="Visser B."/>
            <person name="Pretorius Z.A."/>
            <person name="Steffenson B.J."/>
            <person name="Schwessinger B."/>
            <person name="Dodds P.N."/>
            <person name="Figueroa M."/>
        </authorList>
    </citation>
    <scope>NUCLEOTIDE SEQUENCE [LARGE SCALE GENOMIC DNA]</scope>
    <source>
        <strain evidence="1">21-0</strain>
        <strain evidence="2 4">Ug99</strain>
    </source>
</reference>
<evidence type="ECO:0000313" key="1">
    <source>
        <dbReference type="EMBL" id="KAA1065534.1"/>
    </source>
</evidence>
<dbReference type="AlphaFoldDB" id="A0A5B0MSL2"/>
<proteinExistence type="predicted"/>
<organism evidence="2 4">
    <name type="scientific">Puccinia graminis f. sp. tritici</name>
    <dbReference type="NCBI Taxonomy" id="56615"/>
    <lineage>
        <taxon>Eukaryota</taxon>
        <taxon>Fungi</taxon>
        <taxon>Dikarya</taxon>
        <taxon>Basidiomycota</taxon>
        <taxon>Pucciniomycotina</taxon>
        <taxon>Pucciniomycetes</taxon>
        <taxon>Pucciniales</taxon>
        <taxon>Pucciniaceae</taxon>
        <taxon>Puccinia</taxon>
    </lineage>
</organism>
<protein>
    <submittedName>
        <fullName evidence="2">Uncharacterized protein</fullName>
    </submittedName>
</protein>
<dbReference type="Proteomes" id="UP000324748">
    <property type="component" value="Unassembled WGS sequence"/>
</dbReference>
<sequence length="154" mass="17388">MMFLADWTQKSSIIYAVIMMTLLSSVQLSESRGSSLVRRHLGNEMTQQCDMRFIYRTDEGHSICKNYKNQYFECAPGDCSGKGYSRGPFAFTGCRALQADGTLTGGVRTVYPYSYLVETGVPFIQAVDGQRNVFGCPLLKNRHRVACTYCARRY</sequence>
<comment type="caution">
    <text evidence="2">The sequence shown here is derived from an EMBL/GenBank/DDBJ whole genome shotgun (WGS) entry which is preliminary data.</text>
</comment>
<evidence type="ECO:0000313" key="4">
    <source>
        <dbReference type="Proteomes" id="UP000325313"/>
    </source>
</evidence>
<evidence type="ECO:0000313" key="3">
    <source>
        <dbReference type="Proteomes" id="UP000324748"/>
    </source>
</evidence>
<dbReference type="Proteomes" id="UP000325313">
    <property type="component" value="Unassembled WGS sequence"/>
</dbReference>
<dbReference type="EMBL" id="VDEP01000443">
    <property type="protein sequence ID" value="KAA1079955.1"/>
    <property type="molecule type" value="Genomic_DNA"/>
</dbReference>
<dbReference type="EMBL" id="VSWC01000196">
    <property type="protein sequence ID" value="KAA1065534.1"/>
    <property type="molecule type" value="Genomic_DNA"/>
</dbReference>